<protein>
    <submittedName>
        <fullName evidence="2">Uncharacterized protein</fullName>
    </submittedName>
</protein>
<dbReference type="AlphaFoldDB" id="X1ERD3"/>
<keyword evidence="1" id="KW-0812">Transmembrane</keyword>
<accession>X1ERD3</accession>
<evidence type="ECO:0000313" key="2">
    <source>
        <dbReference type="EMBL" id="GAH35132.1"/>
    </source>
</evidence>
<comment type="caution">
    <text evidence="2">The sequence shown here is derived from an EMBL/GenBank/DDBJ whole genome shotgun (WGS) entry which is preliminary data.</text>
</comment>
<name>X1ERD3_9ZZZZ</name>
<feature type="transmembrane region" description="Helical" evidence="1">
    <location>
        <begin position="47"/>
        <end position="70"/>
    </location>
</feature>
<reference evidence="2" key="1">
    <citation type="journal article" date="2014" name="Front. Microbiol.">
        <title>High frequency of phylogenetically diverse reductive dehalogenase-homologous genes in deep subseafloor sedimentary metagenomes.</title>
        <authorList>
            <person name="Kawai M."/>
            <person name="Futagami T."/>
            <person name="Toyoda A."/>
            <person name="Takaki Y."/>
            <person name="Nishi S."/>
            <person name="Hori S."/>
            <person name="Arai W."/>
            <person name="Tsubouchi T."/>
            <person name="Morono Y."/>
            <person name="Uchiyama I."/>
            <person name="Ito T."/>
            <person name="Fujiyama A."/>
            <person name="Inagaki F."/>
            <person name="Takami H."/>
        </authorList>
    </citation>
    <scope>NUCLEOTIDE SEQUENCE</scope>
    <source>
        <strain evidence="2">Expedition CK06-06</strain>
    </source>
</reference>
<organism evidence="2">
    <name type="scientific">marine sediment metagenome</name>
    <dbReference type="NCBI Taxonomy" id="412755"/>
    <lineage>
        <taxon>unclassified sequences</taxon>
        <taxon>metagenomes</taxon>
        <taxon>ecological metagenomes</taxon>
    </lineage>
</organism>
<gene>
    <name evidence="2" type="ORF">S03H2_22244</name>
</gene>
<proteinExistence type="predicted"/>
<feature type="non-terminal residue" evidence="2">
    <location>
        <position position="1"/>
    </location>
</feature>
<sequence length="80" mass="9004">NSPFDKSGDKHYLGLAVLSVLVGLVFSFVSFDISFRYLFGYFDPGVVFYFLLMGSVTLGSGLVKLIYFLYQNPISTEDRD</sequence>
<keyword evidence="1" id="KW-0472">Membrane</keyword>
<dbReference type="EMBL" id="BARU01011944">
    <property type="protein sequence ID" value="GAH35132.1"/>
    <property type="molecule type" value="Genomic_DNA"/>
</dbReference>
<keyword evidence="1" id="KW-1133">Transmembrane helix</keyword>
<evidence type="ECO:0000256" key="1">
    <source>
        <dbReference type="SAM" id="Phobius"/>
    </source>
</evidence>
<feature type="transmembrane region" description="Helical" evidence="1">
    <location>
        <begin position="12"/>
        <end position="35"/>
    </location>
</feature>